<name>A0ABU1UNF5_9ACTN</name>
<dbReference type="Pfam" id="PF11583">
    <property type="entry name" value="AurF"/>
    <property type="match status" value="1"/>
</dbReference>
<dbReference type="InterPro" id="IPR009078">
    <property type="entry name" value="Ferritin-like_SF"/>
</dbReference>
<dbReference type="RefSeq" id="WP_309969088.1">
    <property type="nucleotide sequence ID" value="NZ_JAVDWH010000001.1"/>
</dbReference>
<sequence>MTQTLENPTELSATRSREEYAEVLHGLSVASTEHHFDAFIDIPWEHPDFQIDRTDPRWILPANVDPLGAHPWYQAQSVERQIEIGLWRQANILRVGVQFENILIRGIMQYCFELKNQSPEFRYLMHEATEECHHNQMFQEAINRIGVDAPGMPWLMRRISWAIPGAASTFPVSFFIGVLAGEEPIDHTQKGILRGGKDLPPLMSRIMEIHVAEEARHISFAHEFIKIHGPNLGRINKFIVSLLFPLIMRTGADLIMIPPKAFRKEFGIPRKVIKELYWKAPESRVRLQDMFADARMLAEQSGLMTRTSRRMWRLLKIDGRSSRFRSEPSVAFLES</sequence>
<dbReference type="InterPro" id="IPR025859">
    <property type="entry name" value="AurF/CmlI"/>
</dbReference>
<protein>
    <recommendedName>
        <fullName evidence="3">Diiron oxygenase</fullName>
    </recommendedName>
</protein>
<gene>
    <name evidence="1" type="ORF">J2X11_001551</name>
</gene>
<proteinExistence type="predicted"/>
<evidence type="ECO:0000313" key="1">
    <source>
        <dbReference type="EMBL" id="MDR7086712.1"/>
    </source>
</evidence>
<accession>A0ABU1UNF5</accession>
<dbReference type="SUPFAM" id="SSF47240">
    <property type="entry name" value="Ferritin-like"/>
    <property type="match status" value="1"/>
</dbReference>
<dbReference type="Proteomes" id="UP001257739">
    <property type="component" value="Unassembled WGS sequence"/>
</dbReference>
<evidence type="ECO:0008006" key="3">
    <source>
        <dbReference type="Google" id="ProtNLM"/>
    </source>
</evidence>
<reference evidence="1 2" key="1">
    <citation type="submission" date="2023-07" db="EMBL/GenBank/DDBJ databases">
        <title>Sorghum-associated microbial communities from plants grown in Nebraska, USA.</title>
        <authorList>
            <person name="Schachtman D."/>
        </authorList>
    </citation>
    <scope>NUCLEOTIDE SEQUENCE [LARGE SCALE GENOMIC DNA]</scope>
    <source>
        <strain evidence="1 2">BE248</strain>
    </source>
</reference>
<keyword evidence="2" id="KW-1185">Reference proteome</keyword>
<dbReference type="InterPro" id="IPR012348">
    <property type="entry name" value="RNR-like"/>
</dbReference>
<dbReference type="EMBL" id="JAVDWH010000001">
    <property type="protein sequence ID" value="MDR7086712.1"/>
    <property type="molecule type" value="Genomic_DNA"/>
</dbReference>
<evidence type="ECO:0000313" key="2">
    <source>
        <dbReference type="Proteomes" id="UP001257739"/>
    </source>
</evidence>
<dbReference type="Gene3D" id="1.10.620.20">
    <property type="entry name" value="Ribonucleotide Reductase, subunit A"/>
    <property type="match status" value="1"/>
</dbReference>
<comment type="caution">
    <text evidence="1">The sequence shown here is derived from an EMBL/GenBank/DDBJ whole genome shotgun (WGS) entry which is preliminary data.</text>
</comment>
<organism evidence="1 2">
    <name type="scientific">Aeromicrobium panaciterrae</name>
    <dbReference type="NCBI Taxonomy" id="363861"/>
    <lineage>
        <taxon>Bacteria</taxon>
        <taxon>Bacillati</taxon>
        <taxon>Actinomycetota</taxon>
        <taxon>Actinomycetes</taxon>
        <taxon>Propionibacteriales</taxon>
        <taxon>Nocardioidaceae</taxon>
        <taxon>Aeromicrobium</taxon>
    </lineage>
</organism>